<protein>
    <recommendedName>
        <fullName evidence="1">Tc1-like transposase DDE domain-containing protein</fullName>
    </recommendedName>
</protein>
<dbReference type="InterPro" id="IPR036397">
    <property type="entry name" value="RNaseH_sf"/>
</dbReference>
<organism evidence="2 3">
    <name type="scientific">Holospora curviuscula</name>
    <dbReference type="NCBI Taxonomy" id="1082868"/>
    <lineage>
        <taxon>Bacteria</taxon>
        <taxon>Pseudomonadati</taxon>
        <taxon>Pseudomonadota</taxon>
        <taxon>Alphaproteobacteria</taxon>
        <taxon>Holosporales</taxon>
        <taxon>Holosporaceae</taxon>
        <taxon>Holospora</taxon>
    </lineage>
</organism>
<dbReference type="RefSeq" id="WP_165780813.1">
    <property type="nucleotide sequence ID" value="NZ_PHHC01000112.1"/>
</dbReference>
<name>A0A2S5R7Q4_9PROT</name>
<proteinExistence type="predicted"/>
<dbReference type="Gene3D" id="3.30.420.10">
    <property type="entry name" value="Ribonuclease H-like superfamily/Ribonuclease H"/>
    <property type="match status" value="1"/>
</dbReference>
<dbReference type="PANTHER" id="PTHR46564:SF1">
    <property type="entry name" value="TRANSPOSASE"/>
    <property type="match status" value="1"/>
</dbReference>
<keyword evidence="3" id="KW-1185">Reference proteome</keyword>
<feature type="domain" description="Tc1-like transposase DDE" evidence="1">
    <location>
        <begin position="1"/>
        <end position="51"/>
    </location>
</feature>
<dbReference type="EMBL" id="PHHC01000112">
    <property type="protein sequence ID" value="PPE03323.1"/>
    <property type="molecule type" value="Genomic_DNA"/>
</dbReference>
<evidence type="ECO:0000259" key="1">
    <source>
        <dbReference type="Pfam" id="PF13358"/>
    </source>
</evidence>
<dbReference type="AlphaFoldDB" id="A0A2S5R7Q4"/>
<evidence type="ECO:0000313" key="3">
    <source>
        <dbReference type="Proteomes" id="UP000239425"/>
    </source>
</evidence>
<accession>A0A2S5R7Q4</accession>
<dbReference type="PANTHER" id="PTHR46564">
    <property type="entry name" value="TRANSPOSASE"/>
    <property type="match status" value="1"/>
</dbReference>
<comment type="caution">
    <text evidence="2">The sequence shown here is derived from an EMBL/GenBank/DDBJ whole genome shotgun (WGS) entry which is preliminary data.</text>
</comment>
<dbReference type="InterPro" id="IPR038717">
    <property type="entry name" value="Tc1-like_DDE_dom"/>
</dbReference>
<evidence type="ECO:0000313" key="2">
    <source>
        <dbReference type="EMBL" id="PPE03323.1"/>
    </source>
</evidence>
<dbReference type="Pfam" id="PF13358">
    <property type="entry name" value="DDE_3"/>
    <property type="match status" value="1"/>
</dbReference>
<sequence length="65" mass="7514">MDHASFHNAQKTKKLIESAGCGLVFLPLYLPNLNPIETFWATMKRWINRTISQCTELSKALLQFF</sequence>
<dbReference type="GO" id="GO:0003676">
    <property type="term" value="F:nucleic acid binding"/>
    <property type="evidence" value="ECO:0007669"/>
    <property type="project" value="InterPro"/>
</dbReference>
<dbReference type="Proteomes" id="UP000239425">
    <property type="component" value="Unassembled WGS sequence"/>
</dbReference>
<gene>
    <name evidence="2" type="ORF">HCUR_01238</name>
</gene>
<reference evidence="2 3" key="1">
    <citation type="submission" date="2017-11" db="EMBL/GenBank/DDBJ databases">
        <title>Comparative genomic analysis of Holospora spp., intranuclear symbionts of paramecia.</title>
        <authorList>
            <person name="Garushyants S.K."/>
            <person name="Beliavskaya A."/>
            <person name="Malko D.B."/>
            <person name="Logacheva M.D."/>
            <person name="Rautian M.S."/>
            <person name="Gelfand M.S."/>
        </authorList>
    </citation>
    <scope>NUCLEOTIDE SEQUENCE [LARGE SCALE GENOMIC DNA]</scope>
    <source>
        <strain evidence="3">02AZ16</strain>
    </source>
</reference>